<dbReference type="Proteomes" id="UP000236546">
    <property type="component" value="Unassembled WGS sequence"/>
</dbReference>
<reference evidence="6 7" key="1">
    <citation type="submission" date="2017-02" db="EMBL/GenBank/DDBJ databases">
        <title>Genomes of Trichoderma spp. with biocontrol activity.</title>
        <authorList>
            <person name="Gardiner D."/>
            <person name="Kazan K."/>
            <person name="Vos C."/>
            <person name="Harvey P."/>
        </authorList>
    </citation>
    <scope>NUCLEOTIDE SEQUENCE [LARGE SCALE GENOMIC DNA]</scope>
    <source>
        <strain evidence="6 7">A5MH</strain>
    </source>
</reference>
<name>A0A2K0T6Y9_9HYPO</name>
<dbReference type="AlphaFoldDB" id="A0A2K0T6Y9"/>
<keyword evidence="3" id="KW-0862">Zinc</keyword>
<dbReference type="PANTHER" id="PTHR14305">
    <property type="entry name" value="E3 UBIQUITIN-PROTEIN LIGASE CCNB1IP1"/>
    <property type="match status" value="1"/>
</dbReference>
<sequence length="148" mass="16677">MENALLCNAPKCRKELTDRALVTTCSHIFCLDCVQKSGLVGQGDQRCTVCPVCEVQLPKEEDVALLSMNPTEEFKTCALSGLSPNVIMECAGRAISFWSYQVAHDLHYQRHLYKSLKEKHSALWNKLDQVNRDYVAELNDLCGKLKSQ</sequence>
<accession>A0A2K0T6Y9</accession>
<evidence type="ECO:0000313" key="6">
    <source>
        <dbReference type="EMBL" id="PNP41271.1"/>
    </source>
</evidence>
<proteinExistence type="predicted"/>
<protein>
    <recommendedName>
        <fullName evidence="5">RING-type domain-containing protein</fullName>
    </recommendedName>
</protein>
<dbReference type="Gene3D" id="3.30.40.10">
    <property type="entry name" value="Zinc/RING finger domain, C3HC4 (zinc finger)"/>
    <property type="match status" value="1"/>
</dbReference>
<dbReference type="InterPro" id="IPR042448">
    <property type="entry name" value="CCNB1IP1"/>
</dbReference>
<evidence type="ECO:0000313" key="7">
    <source>
        <dbReference type="Proteomes" id="UP000236546"/>
    </source>
</evidence>
<dbReference type="GO" id="GO:0008270">
    <property type="term" value="F:zinc ion binding"/>
    <property type="evidence" value="ECO:0007669"/>
    <property type="project" value="UniProtKB-KW"/>
</dbReference>
<evidence type="ECO:0000256" key="2">
    <source>
        <dbReference type="ARBA" id="ARBA00022771"/>
    </source>
</evidence>
<dbReference type="GO" id="GO:0061630">
    <property type="term" value="F:ubiquitin protein ligase activity"/>
    <property type="evidence" value="ECO:0007669"/>
    <property type="project" value="InterPro"/>
</dbReference>
<dbReference type="OrthoDB" id="441210at2759"/>
<dbReference type="PROSITE" id="PS50089">
    <property type="entry name" value="ZF_RING_2"/>
    <property type="match status" value="1"/>
</dbReference>
<keyword evidence="1" id="KW-0479">Metal-binding</keyword>
<evidence type="ECO:0000256" key="3">
    <source>
        <dbReference type="ARBA" id="ARBA00022833"/>
    </source>
</evidence>
<evidence type="ECO:0000256" key="4">
    <source>
        <dbReference type="PROSITE-ProRule" id="PRU00175"/>
    </source>
</evidence>
<dbReference type="InterPro" id="IPR001841">
    <property type="entry name" value="Znf_RING"/>
</dbReference>
<dbReference type="PROSITE" id="PS00518">
    <property type="entry name" value="ZF_RING_1"/>
    <property type="match status" value="1"/>
</dbReference>
<gene>
    <name evidence="6" type="ORF">TGAMA5MH_07143</name>
</gene>
<evidence type="ECO:0000259" key="5">
    <source>
        <dbReference type="PROSITE" id="PS50089"/>
    </source>
</evidence>
<keyword evidence="2 4" id="KW-0863">Zinc-finger</keyword>
<feature type="domain" description="RING-type" evidence="5">
    <location>
        <begin position="12"/>
        <end position="54"/>
    </location>
</feature>
<evidence type="ECO:0000256" key="1">
    <source>
        <dbReference type="ARBA" id="ARBA00022723"/>
    </source>
</evidence>
<dbReference type="GO" id="GO:0000795">
    <property type="term" value="C:synaptonemal complex"/>
    <property type="evidence" value="ECO:0007669"/>
    <property type="project" value="InterPro"/>
</dbReference>
<dbReference type="EMBL" id="MTYH01000059">
    <property type="protein sequence ID" value="PNP41271.1"/>
    <property type="molecule type" value="Genomic_DNA"/>
</dbReference>
<dbReference type="InterPro" id="IPR013083">
    <property type="entry name" value="Znf_RING/FYVE/PHD"/>
</dbReference>
<comment type="caution">
    <text evidence="6">The sequence shown here is derived from an EMBL/GenBank/DDBJ whole genome shotgun (WGS) entry which is preliminary data.</text>
</comment>
<organism evidence="6 7">
    <name type="scientific">Trichoderma gamsii</name>
    <dbReference type="NCBI Taxonomy" id="398673"/>
    <lineage>
        <taxon>Eukaryota</taxon>
        <taxon>Fungi</taxon>
        <taxon>Dikarya</taxon>
        <taxon>Ascomycota</taxon>
        <taxon>Pezizomycotina</taxon>
        <taxon>Sordariomycetes</taxon>
        <taxon>Hypocreomycetidae</taxon>
        <taxon>Hypocreales</taxon>
        <taxon>Hypocreaceae</taxon>
        <taxon>Trichoderma</taxon>
    </lineage>
</organism>
<dbReference type="GO" id="GO:0007131">
    <property type="term" value="P:reciprocal meiotic recombination"/>
    <property type="evidence" value="ECO:0007669"/>
    <property type="project" value="InterPro"/>
</dbReference>
<dbReference type="SUPFAM" id="SSF57850">
    <property type="entry name" value="RING/U-box"/>
    <property type="match status" value="1"/>
</dbReference>
<dbReference type="PANTHER" id="PTHR14305:SF0">
    <property type="entry name" value="E3 UBIQUITIN-PROTEIN LIGASE CCNB1IP1"/>
    <property type="match status" value="1"/>
</dbReference>
<dbReference type="InterPro" id="IPR017907">
    <property type="entry name" value="Znf_RING_CS"/>
</dbReference>
<dbReference type="Pfam" id="PF14634">
    <property type="entry name" value="zf-RING_5"/>
    <property type="match status" value="1"/>
</dbReference>